<feature type="region of interest" description="Disordered" evidence="1">
    <location>
        <begin position="18"/>
        <end position="56"/>
    </location>
</feature>
<accession>Q4S3M5</accession>
<dbReference type="AlphaFoldDB" id="Q4S3M5"/>
<evidence type="ECO:0000313" key="2">
    <source>
        <dbReference type="EMBL" id="CAG04757.1"/>
    </source>
</evidence>
<proteinExistence type="predicted"/>
<protein>
    <submittedName>
        <fullName evidence="2">Chromosome 1 SCAF14749, whole genome shotgun sequence</fullName>
    </submittedName>
</protein>
<organism evidence="2">
    <name type="scientific">Tetraodon nigroviridis</name>
    <name type="common">Spotted green pufferfish</name>
    <name type="synonym">Chelonodon nigroviridis</name>
    <dbReference type="NCBI Taxonomy" id="99883"/>
    <lineage>
        <taxon>Eukaryota</taxon>
        <taxon>Metazoa</taxon>
        <taxon>Chordata</taxon>
        <taxon>Craniata</taxon>
        <taxon>Vertebrata</taxon>
        <taxon>Euteleostomi</taxon>
        <taxon>Actinopterygii</taxon>
        <taxon>Neopterygii</taxon>
        <taxon>Teleostei</taxon>
        <taxon>Neoteleostei</taxon>
        <taxon>Acanthomorphata</taxon>
        <taxon>Eupercaria</taxon>
        <taxon>Tetraodontiformes</taxon>
        <taxon>Tetradontoidea</taxon>
        <taxon>Tetraodontidae</taxon>
        <taxon>Tetraodon</taxon>
    </lineage>
</organism>
<gene>
    <name evidence="2" type="ORF">GSTENG00024587001</name>
</gene>
<reference evidence="2" key="1">
    <citation type="journal article" date="2004" name="Nature">
        <title>Genome duplication in the teleost fish Tetraodon nigroviridis reveals the early vertebrate proto-karyotype.</title>
        <authorList>
            <person name="Jaillon O."/>
            <person name="Aury J.-M."/>
            <person name="Brunet F."/>
            <person name="Petit J.-L."/>
            <person name="Stange-Thomann N."/>
            <person name="Mauceli E."/>
            <person name="Bouneau L."/>
            <person name="Fischer C."/>
            <person name="Ozouf-Costaz C."/>
            <person name="Bernot A."/>
            <person name="Nicaud S."/>
            <person name="Jaffe D."/>
            <person name="Fisher S."/>
            <person name="Lutfalla G."/>
            <person name="Dossat C."/>
            <person name="Segurens B."/>
            <person name="Dasilva C."/>
            <person name="Salanoubat M."/>
            <person name="Levy M."/>
            <person name="Boudet N."/>
            <person name="Castellano S."/>
            <person name="Anthouard V."/>
            <person name="Jubin C."/>
            <person name="Castelli V."/>
            <person name="Katinka M."/>
            <person name="Vacherie B."/>
            <person name="Biemont C."/>
            <person name="Skalli Z."/>
            <person name="Cattolico L."/>
            <person name="Poulain J."/>
            <person name="De Berardinis V."/>
            <person name="Cruaud C."/>
            <person name="Duprat S."/>
            <person name="Brottier P."/>
            <person name="Coutanceau J.-P."/>
            <person name="Gouzy J."/>
            <person name="Parra G."/>
            <person name="Lardier G."/>
            <person name="Chapple C."/>
            <person name="McKernan K.J."/>
            <person name="McEwan P."/>
            <person name="Bosak S."/>
            <person name="Kellis M."/>
            <person name="Volff J.-N."/>
            <person name="Guigo R."/>
            <person name="Zody M.C."/>
            <person name="Mesirov J."/>
            <person name="Lindblad-Toh K."/>
            <person name="Birren B."/>
            <person name="Nusbaum C."/>
            <person name="Kahn D."/>
            <person name="Robinson-Rechavi M."/>
            <person name="Laudet V."/>
            <person name="Schachter V."/>
            <person name="Quetier F."/>
            <person name="Saurin W."/>
            <person name="Scarpelli C."/>
            <person name="Wincker P."/>
            <person name="Lander E.S."/>
            <person name="Weissenbach J."/>
            <person name="Roest Crollius H."/>
        </authorList>
    </citation>
    <scope>NUCLEOTIDE SEQUENCE [LARGE SCALE GENOMIC DNA]</scope>
</reference>
<evidence type="ECO:0000256" key="1">
    <source>
        <dbReference type="SAM" id="MobiDB-lite"/>
    </source>
</evidence>
<name>Q4S3M5_TETNG</name>
<dbReference type="KEGG" id="tng:GSTEN00024587G001"/>
<reference evidence="2" key="2">
    <citation type="submission" date="2004-02" db="EMBL/GenBank/DDBJ databases">
        <authorList>
            <consortium name="Genoscope"/>
            <consortium name="Whitehead Institute Centre for Genome Research"/>
        </authorList>
    </citation>
    <scope>NUCLEOTIDE SEQUENCE</scope>
</reference>
<dbReference type="EMBL" id="CAAE01014749">
    <property type="protein sequence ID" value="CAG04757.1"/>
    <property type="molecule type" value="Genomic_DNA"/>
</dbReference>
<sequence length="56" mass="6167">MTGWLDSTCTRLMHPGVETLSPQMGEDTDTSSALNHRGFLPDHNYVTEGKRMTTAA</sequence>